<comment type="caution">
    <text evidence="2">The sequence shown here is derived from an EMBL/GenBank/DDBJ whole genome shotgun (WGS) entry which is preliminary data.</text>
</comment>
<dbReference type="AlphaFoldDB" id="A0A1Z5HQH6"/>
<dbReference type="SUPFAM" id="SSF46785">
    <property type="entry name" value="Winged helix' DNA-binding domain"/>
    <property type="match status" value="1"/>
</dbReference>
<evidence type="ECO:0000256" key="1">
    <source>
        <dbReference type="SAM" id="Coils"/>
    </source>
</evidence>
<dbReference type="InterPro" id="IPR036388">
    <property type="entry name" value="WH-like_DNA-bd_sf"/>
</dbReference>
<dbReference type="InterPro" id="IPR036390">
    <property type="entry name" value="WH_DNA-bd_sf"/>
</dbReference>
<organism evidence="2 3">
    <name type="scientific">Calderihabitans maritimus</name>
    <dbReference type="NCBI Taxonomy" id="1246530"/>
    <lineage>
        <taxon>Bacteria</taxon>
        <taxon>Bacillati</taxon>
        <taxon>Bacillota</taxon>
        <taxon>Clostridia</taxon>
        <taxon>Neomoorellales</taxon>
        <taxon>Calderihabitantaceae</taxon>
        <taxon>Calderihabitans</taxon>
    </lineage>
</organism>
<keyword evidence="1" id="KW-0175">Coiled coil</keyword>
<evidence type="ECO:0000313" key="2">
    <source>
        <dbReference type="EMBL" id="GAW91764.1"/>
    </source>
</evidence>
<reference evidence="3" key="1">
    <citation type="journal article" date="2017" name="Appl. Environ. Microbiol.">
        <title>Genomic Analysis of Calderihabitans maritimus KKC1, a Thermophilic, Hydrogenogenic, Carboxydotrophic Bacterium Isolated from Marine Sediment.</title>
        <authorList>
            <person name="Omae K."/>
            <person name="Yoneda Y."/>
            <person name="Fukuyama Y."/>
            <person name="Yoshida T."/>
            <person name="Sako Y."/>
        </authorList>
    </citation>
    <scope>NUCLEOTIDE SEQUENCE [LARGE SCALE GENOMIC DNA]</scope>
    <source>
        <strain evidence="3">KKC1</strain>
    </source>
</reference>
<accession>A0A1Z5HQH6</accession>
<proteinExistence type="predicted"/>
<name>A0A1Z5HQH6_9FIRM</name>
<dbReference type="RefSeq" id="WP_088553244.1">
    <property type="nucleotide sequence ID" value="NZ_BDGJ01000032.1"/>
</dbReference>
<protein>
    <submittedName>
        <fullName evidence="2">Uncharacterized protein</fullName>
    </submittedName>
</protein>
<evidence type="ECO:0000313" key="3">
    <source>
        <dbReference type="Proteomes" id="UP000197032"/>
    </source>
</evidence>
<sequence length="68" mass="7798">MGDPNGELRQKVIEYLQKVDKAKSKDIANALQEKKSVVDKVIKELAKEDLVEFLYLGTSYVKLKEKED</sequence>
<gene>
    <name evidence="2" type="ORF">KKC1_09240</name>
</gene>
<feature type="coiled-coil region" evidence="1">
    <location>
        <begin position="5"/>
        <end position="48"/>
    </location>
</feature>
<dbReference type="Gene3D" id="1.10.10.10">
    <property type="entry name" value="Winged helix-like DNA-binding domain superfamily/Winged helix DNA-binding domain"/>
    <property type="match status" value="1"/>
</dbReference>
<keyword evidence="3" id="KW-1185">Reference proteome</keyword>
<dbReference type="OrthoDB" id="3175181at2"/>
<dbReference type="EMBL" id="BDGJ01000032">
    <property type="protein sequence ID" value="GAW91764.1"/>
    <property type="molecule type" value="Genomic_DNA"/>
</dbReference>
<dbReference type="Proteomes" id="UP000197032">
    <property type="component" value="Unassembled WGS sequence"/>
</dbReference>